<dbReference type="EMBL" id="JQZV01000001">
    <property type="protein sequence ID" value="KGN93647.1"/>
    <property type="molecule type" value="Genomic_DNA"/>
</dbReference>
<keyword evidence="1" id="KW-1133">Transmembrane helix</keyword>
<name>A0ABR4XNM9_9PORP</name>
<evidence type="ECO:0000313" key="3">
    <source>
        <dbReference type="Proteomes" id="UP000030101"/>
    </source>
</evidence>
<reference evidence="2 3" key="1">
    <citation type="submission" date="2014-08" db="EMBL/GenBank/DDBJ databases">
        <title>Porphyromonas canoris strain:OH2762 Genome sequencing.</title>
        <authorList>
            <person name="Wallis C."/>
            <person name="Deusch O."/>
            <person name="O'Flynn C."/>
            <person name="Davis I."/>
            <person name="Jospin G."/>
            <person name="Darling A.E."/>
            <person name="Coil D.A."/>
            <person name="Alexiev A."/>
            <person name="Horsfall A."/>
            <person name="Kirkwood N."/>
            <person name="Harris S."/>
            <person name="Eisen J.A."/>
        </authorList>
    </citation>
    <scope>NUCLEOTIDE SEQUENCE [LARGE SCALE GENOMIC DNA]</scope>
    <source>
        <strain evidence="3">COT-108 OH2762</strain>
    </source>
</reference>
<sequence length="109" mass="12276">MPKGYIAVLLGTFITMGGTFLVFLGSQSGFFIYTFGVLLLLLYYFLSIPKRDKDISPTKRRLHRIGFLGAVAMAVAAYFVYTASNLWMLLFCIGSALHAWYIFRDGVRS</sequence>
<comment type="caution">
    <text evidence="2">The sequence shown here is derived from an EMBL/GenBank/DDBJ whole genome shotgun (WGS) entry which is preliminary data.</text>
</comment>
<evidence type="ECO:0000256" key="1">
    <source>
        <dbReference type="SAM" id="Phobius"/>
    </source>
</evidence>
<feature type="transmembrane region" description="Helical" evidence="1">
    <location>
        <begin position="5"/>
        <end position="24"/>
    </location>
</feature>
<dbReference type="Proteomes" id="UP000030101">
    <property type="component" value="Unassembled WGS sequence"/>
</dbReference>
<organism evidence="2 3">
    <name type="scientific">Porphyromonas canoris</name>
    <dbReference type="NCBI Taxonomy" id="36875"/>
    <lineage>
        <taxon>Bacteria</taxon>
        <taxon>Pseudomonadati</taxon>
        <taxon>Bacteroidota</taxon>
        <taxon>Bacteroidia</taxon>
        <taxon>Bacteroidales</taxon>
        <taxon>Porphyromonadaceae</taxon>
        <taxon>Porphyromonas</taxon>
    </lineage>
</organism>
<feature type="transmembrane region" description="Helical" evidence="1">
    <location>
        <begin position="86"/>
        <end position="103"/>
    </location>
</feature>
<keyword evidence="1" id="KW-0812">Transmembrane</keyword>
<protein>
    <submittedName>
        <fullName evidence="2">Uncharacterized protein</fullName>
    </submittedName>
</protein>
<evidence type="ECO:0000313" key="2">
    <source>
        <dbReference type="EMBL" id="KGN93647.1"/>
    </source>
</evidence>
<keyword evidence="1" id="KW-0472">Membrane</keyword>
<gene>
    <name evidence="2" type="ORF">HQ43_00475</name>
</gene>
<feature type="transmembrane region" description="Helical" evidence="1">
    <location>
        <begin position="61"/>
        <end position="80"/>
    </location>
</feature>
<feature type="transmembrane region" description="Helical" evidence="1">
    <location>
        <begin position="30"/>
        <end position="49"/>
    </location>
</feature>
<proteinExistence type="predicted"/>
<keyword evidence="3" id="KW-1185">Reference proteome</keyword>
<accession>A0ABR4XNM9</accession>